<sequence length="100" mass="11011">MTTPGTQGDARRAPWTFETSRCAATVTPEAIEFRFMVAARDGSLSEMLLSVGRHDMPTLLEEIAFEMPEALEWMSAAIMTVARERRLAAEASSVPHQRGA</sequence>
<evidence type="ECO:0000313" key="1">
    <source>
        <dbReference type="EMBL" id="OIJ24044.1"/>
    </source>
</evidence>
<comment type="caution">
    <text evidence="1">The sequence shown here is derived from an EMBL/GenBank/DDBJ whole genome shotgun (WGS) entry which is preliminary data.</text>
</comment>
<evidence type="ECO:0000313" key="2">
    <source>
        <dbReference type="Proteomes" id="UP000033772"/>
    </source>
</evidence>
<dbReference type="OrthoDB" id="3783780at2"/>
<proteinExistence type="predicted"/>
<reference evidence="1" key="1">
    <citation type="submission" date="2016-10" db="EMBL/GenBank/DDBJ databases">
        <title>Draft Genome Sequence of Nocardioides luteus Strain BAFB, an Alkane-Degrading Bacterium Isolated from JP-7 Polluted Soil.</title>
        <authorList>
            <person name="Brown L."/>
            <person name="Ruiz O.N."/>
            <person name="Gunasekera T."/>
        </authorList>
    </citation>
    <scope>NUCLEOTIDE SEQUENCE [LARGE SCALE GENOMIC DNA]</scope>
    <source>
        <strain evidence="1">BAFB</strain>
    </source>
</reference>
<dbReference type="AlphaFoldDB" id="A0A1J4MXI2"/>
<dbReference type="Proteomes" id="UP000033772">
    <property type="component" value="Unassembled WGS sequence"/>
</dbReference>
<organism evidence="1 2">
    <name type="scientific">Nocardioides luteus</name>
    <dbReference type="NCBI Taxonomy" id="1844"/>
    <lineage>
        <taxon>Bacteria</taxon>
        <taxon>Bacillati</taxon>
        <taxon>Actinomycetota</taxon>
        <taxon>Actinomycetes</taxon>
        <taxon>Propionibacteriales</taxon>
        <taxon>Nocardioidaceae</taxon>
        <taxon>Nocardioides</taxon>
    </lineage>
</organism>
<dbReference type="STRING" id="1844.UG56_024680"/>
<accession>A0A1J4MXI2</accession>
<name>A0A1J4MXI2_9ACTN</name>
<gene>
    <name evidence="1" type="ORF">UG56_024680</name>
</gene>
<dbReference type="EMBL" id="JZDQ02000047">
    <property type="protein sequence ID" value="OIJ24044.1"/>
    <property type="molecule type" value="Genomic_DNA"/>
</dbReference>
<protein>
    <submittedName>
        <fullName evidence="1">Uncharacterized protein</fullName>
    </submittedName>
</protein>
<keyword evidence="2" id="KW-1185">Reference proteome</keyword>
<dbReference type="RefSeq" id="WP_045546716.1">
    <property type="nucleotide sequence ID" value="NZ_JZDQ02000047.1"/>
</dbReference>